<proteinExistence type="predicted"/>
<evidence type="ECO:0000259" key="2">
    <source>
        <dbReference type="Pfam" id="PF19087"/>
    </source>
</evidence>
<organism evidence="3 4">
    <name type="scientific">Levilactobacillus parabrevis ATCC 53295</name>
    <dbReference type="NCBI Taxonomy" id="1267003"/>
    <lineage>
        <taxon>Bacteria</taxon>
        <taxon>Bacillati</taxon>
        <taxon>Bacillota</taxon>
        <taxon>Bacilli</taxon>
        <taxon>Lactobacillales</taxon>
        <taxon>Lactobacillaceae</taxon>
        <taxon>Levilactobacillus</taxon>
    </lineage>
</organism>
<protein>
    <recommendedName>
        <fullName evidence="2">DUF5776 domain-containing protein</fullName>
    </recommendedName>
</protein>
<feature type="domain" description="DUF5776" evidence="2">
    <location>
        <begin position="340"/>
        <end position="409"/>
    </location>
</feature>
<dbReference type="AlphaFoldDB" id="A0A0R1H1H4"/>
<reference evidence="3 4" key="1">
    <citation type="journal article" date="2015" name="Genome Announc.">
        <title>Expanding the biotechnology potential of lactobacilli through comparative genomics of 213 strains and associated genera.</title>
        <authorList>
            <person name="Sun Z."/>
            <person name="Harris H.M."/>
            <person name="McCann A."/>
            <person name="Guo C."/>
            <person name="Argimon S."/>
            <person name="Zhang W."/>
            <person name="Yang X."/>
            <person name="Jeffery I.B."/>
            <person name="Cooney J.C."/>
            <person name="Kagawa T.F."/>
            <person name="Liu W."/>
            <person name="Song Y."/>
            <person name="Salvetti E."/>
            <person name="Wrobel A."/>
            <person name="Rasinkangas P."/>
            <person name="Parkhill J."/>
            <person name="Rea M.C."/>
            <person name="O'Sullivan O."/>
            <person name="Ritari J."/>
            <person name="Douillard F.P."/>
            <person name="Paul Ross R."/>
            <person name="Yang R."/>
            <person name="Briner A.E."/>
            <person name="Felis G.E."/>
            <person name="de Vos W.M."/>
            <person name="Barrangou R."/>
            <person name="Klaenhammer T.R."/>
            <person name="Caufield P.W."/>
            <person name="Cui Y."/>
            <person name="Zhang H."/>
            <person name="O'Toole P.W."/>
        </authorList>
    </citation>
    <scope>NUCLEOTIDE SEQUENCE [LARGE SCALE GENOMIC DNA]</scope>
    <source>
        <strain evidence="3 4">ATCC 53295</strain>
    </source>
</reference>
<accession>A0A0R1H1H4</accession>
<keyword evidence="4" id="KW-1185">Reference proteome</keyword>
<comment type="caution">
    <text evidence="3">The sequence shown here is derived from an EMBL/GenBank/DDBJ whole genome shotgun (WGS) entry which is preliminary data.</text>
</comment>
<feature type="region of interest" description="Disordered" evidence="1">
    <location>
        <begin position="156"/>
        <end position="181"/>
    </location>
</feature>
<evidence type="ECO:0000313" key="3">
    <source>
        <dbReference type="EMBL" id="KRK38291.1"/>
    </source>
</evidence>
<dbReference type="EMBL" id="AZCZ01000007">
    <property type="protein sequence ID" value="KRK38291.1"/>
    <property type="molecule type" value="Genomic_DNA"/>
</dbReference>
<dbReference type="PATRIC" id="fig|1267003.4.peg.2221"/>
<evidence type="ECO:0000256" key="1">
    <source>
        <dbReference type="SAM" id="MobiDB-lite"/>
    </source>
</evidence>
<feature type="compositionally biased region" description="Pro residues" evidence="1">
    <location>
        <begin position="162"/>
        <end position="178"/>
    </location>
</feature>
<name>A0A0R1H1H4_9LACO</name>
<gene>
    <name evidence="3" type="ORF">FD07_GL002106</name>
</gene>
<feature type="domain" description="DUF5776" evidence="2">
    <location>
        <begin position="268"/>
        <end position="334"/>
    </location>
</feature>
<dbReference type="Pfam" id="PF19087">
    <property type="entry name" value="DUF5776"/>
    <property type="match status" value="2"/>
</dbReference>
<dbReference type="Proteomes" id="UP000051176">
    <property type="component" value="Unassembled WGS sequence"/>
</dbReference>
<evidence type="ECO:0000313" key="4">
    <source>
        <dbReference type="Proteomes" id="UP000051176"/>
    </source>
</evidence>
<sequence length="413" mass="44904">MDQKLVYLDLSEIDSSHITSINNLTQKCAILLVINLANFSSQNMNSTDGFSNIFDADDVVTDITLSPSIILNQTTVKEPNLSIGSFTGNWVDVGNGNVTLLSKTPSLLYHNLSDNYLYYDPKGSTSFDSTAALFAAYDGSDSTPSGNVHYVLEPSDTSRIPGSPPVTPIPTPNNPAPTEPDTATFQPFAVTATKKIGLYSSKDFSAASRLAWFVQKPQLKQPTFTVIGTTKSTAGNARYQVRDTTRGSATYGQTGYITTQSAYVTRTYYESAPEVVTVINPGGINGYNSAALKQPQKAYKQGTRLTVKKVVTHNATTRFLLTNGKYVSANKHFVTAGQYKVPTKVQAKTAVNRYATVNLTKKNKHYPKKAHAVFKVLGWDYSRGTSTTTAGTLRYRVAGGYITANPKYVKALN</sequence>
<dbReference type="InterPro" id="IPR044081">
    <property type="entry name" value="DUF5776"/>
</dbReference>
<dbReference type="eggNOG" id="ENOG5030B6H">
    <property type="taxonomic scope" value="Bacteria"/>
</dbReference>
<dbReference type="STRING" id="357278.IV61_GL002356"/>